<dbReference type="PANTHER" id="PTHR24198">
    <property type="entry name" value="ANKYRIN REPEAT AND PROTEIN KINASE DOMAIN-CONTAINING PROTEIN"/>
    <property type="match status" value="1"/>
</dbReference>
<dbReference type="Proteomes" id="UP001447188">
    <property type="component" value="Unassembled WGS sequence"/>
</dbReference>
<feature type="region of interest" description="Disordered" evidence="4">
    <location>
        <begin position="1"/>
        <end position="25"/>
    </location>
</feature>
<organism evidence="5 6">
    <name type="scientific">Discina gigas</name>
    <dbReference type="NCBI Taxonomy" id="1032678"/>
    <lineage>
        <taxon>Eukaryota</taxon>
        <taxon>Fungi</taxon>
        <taxon>Dikarya</taxon>
        <taxon>Ascomycota</taxon>
        <taxon>Pezizomycotina</taxon>
        <taxon>Pezizomycetes</taxon>
        <taxon>Pezizales</taxon>
        <taxon>Discinaceae</taxon>
        <taxon>Discina</taxon>
    </lineage>
</organism>
<feature type="repeat" description="ANK" evidence="3">
    <location>
        <begin position="80"/>
        <end position="112"/>
    </location>
</feature>
<dbReference type="SUPFAM" id="SSF81383">
    <property type="entry name" value="F-box domain"/>
    <property type="match status" value="1"/>
</dbReference>
<feature type="repeat" description="ANK" evidence="3">
    <location>
        <begin position="181"/>
        <end position="213"/>
    </location>
</feature>
<accession>A0ABR3GGU9</accession>
<gene>
    <name evidence="5" type="ORF">Q9L58_005894</name>
</gene>
<dbReference type="PRINTS" id="PR01415">
    <property type="entry name" value="ANKYRIN"/>
</dbReference>
<evidence type="ECO:0000313" key="5">
    <source>
        <dbReference type="EMBL" id="KAL0635169.1"/>
    </source>
</evidence>
<dbReference type="PROSITE" id="PS50297">
    <property type="entry name" value="ANK_REP_REGION"/>
    <property type="match status" value="3"/>
</dbReference>
<reference evidence="5 6" key="1">
    <citation type="submission" date="2024-02" db="EMBL/GenBank/DDBJ databases">
        <title>Discinaceae phylogenomics.</title>
        <authorList>
            <person name="Dirks A.C."/>
            <person name="James T.Y."/>
        </authorList>
    </citation>
    <scope>NUCLEOTIDE SEQUENCE [LARGE SCALE GENOMIC DNA]</scope>
    <source>
        <strain evidence="5 6">ACD0624</strain>
    </source>
</reference>
<keyword evidence="6" id="KW-1185">Reference proteome</keyword>
<dbReference type="EMBL" id="JBBBZM010000076">
    <property type="protein sequence ID" value="KAL0635169.1"/>
    <property type="molecule type" value="Genomic_DNA"/>
</dbReference>
<evidence type="ECO:0000256" key="1">
    <source>
        <dbReference type="ARBA" id="ARBA00022737"/>
    </source>
</evidence>
<evidence type="ECO:0000256" key="4">
    <source>
        <dbReference type="SAM" id="MobiDB-lite"/>
    </source>
</evidence>
<comment type="caution">
    <text evidence="5">The sequence shown here is derived from an EMBL/GenBank/DDBJ whole genome shotgun (WGS) entry which is preliminary data.</text>
</comment>
<dbReference type="InterPro" id="IPR002110">
    <property type="entry name" value="Ankyrin_rpt"/>
</dbReference>
<name>A0ABR3GGU9_9PEZI</name>
<dbReference type="InterPro" id="IPR036047">
    <property type="entry name" value="F-box-like_dom_sf"/>
</dbReference>
<dbReference type="Pfam" id="PF00023">
    <property type="entry name" value="Ank"/>
    <property type="match status" value="1"/>
</dbReference>
<feature type="repeat" description="ANK" evidence="3">
    <location>
        <begin position="146"/>
        <end position="178"/>
    </location>
</feature>
<dbReference type="InterPro" id="IPR036770">
    <property type="entry name" value="Ankyrin_rpt-contain_sf"/>
</dbReference>
<dbReference type="Gene3D" id="1.25.40.20">
    <property type="entry name" value="Ankyrin repeat-containing domain"/>
    <property type="match status" value="2"/>
</dbReference>
<evidence type="ECO:0000256" key="3">
    <source>
        <dbReference type="PROSITE-ProRule" id="PRU00023"/>
    </source>
</evidence>
<dbReference type="Pfam" id="PF12796">
    <property type="entry name" value="Ank_2"/>
    <property type="match status" value="1"/>
</dbReference>
<dbReference type="SMART" id="SM00248">
    <property type="entry name" value="ANK"/>
    <property type="match status" value="4"/>
</dbReference>
<proteinExistence type="predicted"/>
<evidence type="ECO:0000256" key="2">
    <source>
        <dbReference type="ARBA" id="ARBA00023043"/>
    </source>
</evidence>
<sequence length="283" mass="30878">MPVPHESFPASKGPTHTDAPKAPNPSCSFTHLPTELVLEISSYLQRPAINALLRVSRHLASILAPILGHLGATAIDRIMFQRSLLHWAAANGKPEVLRLMLRHGADVHRRDSIGGTGLHYAVLCCRPATVSVLLEKGADAEESNSEGWPPLHLAAIRGSCEIVGLLLDYGVDINARTRSFNHQTALHYAALQGHCAVVELLIQRGANLSTKDWHDMTAGETAILAGQMEVVQLVFGLESEKQVELASVNLVRQYKNVEQDIGIVRRRIQLLLRIEALAVEFGG</sequence>
<evidence type="ECO:0000313" key="6">
    <source>
        <dbReference type="Proteomes" id="UP001447188"/>
    </source>
</evidence>
<dbReference type="PANTHER" id="PTHR24198:SF165">
    <property type="entry name" value="ANKYRIN REPEAT-CONTAINING PROTEIN-RELATED"/>
    <property type="match status" value="1"/>
</dbReference>
<keyword evidence="2 3" id="KW-0040">ANK repeat</keyword>
<keyword evidence="1" id="KW-0677">Repeat</keyword>
<feature type="repeat" description="ANK" evidence="3">
    <location>
        <begin position="113"/>
        <end position="145"/>
    </location>
</feature>
<protein>
    <submittedName>
        <fullName evidence="5">Uncharacterized protein</fullName>
    </submittedName>
</protein>
<dbReference type="PROSITE" id="PS50088">
    <property type="entry name" value="ANK_REPEAT"/>
    <property type="match status" value="4"/>
</dbReference>
<dbReference type="SUPFAM" id="SSF48403">
    <property type="entry name" value="Ankyrin repeat"/>
    <property type="match status" value="1"/>
</dbReference>